<dbReference type="SUPFAM" id="SSF81606">
    <property type="entry name" value="PP2C-like"/>
    <property type="match status" value="1"/>
</dbReference>
<dbReference type="RefSeq" id="WP_381330713.1">
    <property type="nucleotide sequence ID" value="NZ_JBHTMM010000111.1"/>
</dbReference>
<reference evidence="4" key="1">
    <citation type="journal article" date="2019" name="Int. J. Syst. Evol. Microbiol.">
        <title>The Global Catalogue of Microorganisms (GCM) 10K type strain sequencing project: providing services to taxonomists for standard genome sequencing and annotation.</title>
        <authorList>
            <consortium name="The Broad Institute Genomics Platform"/>
            <consortium name="The Broad Institute Genome Sequencing Center for Infectious Disease"/>
            <person name="Wu L."/>
            <person name="Ma J."/>
        </authorList>
    </citation>
    <scope>NUCLEOTIDE SEQUENCE [LARGE SCALE GENOMIC DNA]</scope>
    <source>
        <strain evidence="4">CGMCC 4.7020</strain>
    </source>
</reference>
<dbReference type="InterPro" id="IPR035965">
    <property type="entry name" value="PAS-like_dom_sf"/>
</dbReference>
<dbReference type="Gene3D" id="3.60.40.10">
    <property type="entry name" value="PPM-type phosphatase domain"/>
    <property type="match status" value="1"/>
</dbReference>
<dbReference type="Pfam" id="PF07228">
    <property type="entry name" value="SpoIIE"/>
    <property type="match status" value="1"/>
</dbReference>
<dbReference type="Gene3D" id="3.30.450.40">
    <property type="match status" value="1"/>
</dbReference>
<dbReference type="InterPro" id="IPR029016">
    <property type="entry name" value="GAF-like_dom_sf"/>
</dbReference>
<evidence type="ECO:0000259" key="2">
    <source>
        <dbReference type="PROSITE" id="PS50112"/>
    </source>
</evidence>
<dbReference type="PROSITE" id="PS50112">
    <property type="entry name" value="PAS"/>
    <property type="match status" value="1"/>
</dbReference>
<dbReference type="SUPFAM" id="SSF55781">
    <property type="entry name" value="GAF domain-like"/>
    <property type="match status" value="1"/>
</dbReference>
<dbReference type="Proteomes" id="UP001597058">
    <property type="component" value="Unassembled WGS sequence"/>
</dbReference>
<dbReference type="SMART" id="SM00091">
    <property type="entry name" value="PAS"/>
    <property type="match status" value="1"/>
</dbReference>
<dbReference type="PANTHER" id="PTHR43156">
    <property type="entry name" value="STAGE II SPORULATION PROTEIN E-RELATED"/>
    <property type="match status" value="1"/>
</dbReference>
<dbReference type="InterPro" id="IPR003018">
    <property type="entry name" value="GAF"/>
</dbReference>
<dbReference type="Gene3D" id="3.30.450.20">
    <property type="entry name" value="PAS domain"/>
    <property type="match status" value="1"/>
</dbReference>
<dbReference type="CDD" id="cd00130">
    <property type="entry name" value="PAS"/>
    <property type="match status" value="1"/>
</dbReference>
<dbReference type="PANTHER" id="PTHR43156:SF2">
    <property type="entry name" value="STAGE II SPORULATION PROTEIN E"/>
    <property type="match status" value="1"/>
</dbReference>
<proteinExistence type="predicted"/>
<evidence type="ECO:0000256" key="1">
    <source>
        <dbReference type="ARBA" id="ARBA00022801"/>
    </source>
</evidence>
<dbReference type="SMART" id="SM00065">
    <property type="entry name" value="GAF"/>
    <property type="match status" value="1"/>
</dbReference>
<keyword evidence="1" id="KW-0378">Hydrolase</keyword>
<organism evidence="3 4">
    <name type="scientific">Streptomyces kaempferi</name>
    <dbReference type="NCBI Taxonomy" id="333725"/>
    <lineage>
        <taxon>Bacteria</taxon>
        <taxon>Bacillati</taxon>
        <taxon>Actinomycetota</taxon>
        <taxon>Actinomycetes</taxon>
        <taxon>Kitasatosporales</taxon>
        <taxon>Streptomycetaceae</taxon>
        <taxon>Streptomyces</taxon>
    </lineage>
</organism>
<dbReference type="InterPro" id="IPR000014">
    <property type="entry name" value="PAS"/>
</dbReference>
<dbReference type="InterPro" id="IPR052016">
    <property type="entry name" value="Bact_Sigma-Reg"/>
</dbReference>
<dbReference type="Pfam" id="PF00989">
    <property type="entry name" value="PAS"/>
    <property type="match status" value="1"/>
</dbReference>
<comment type="caution">
    <text evidence="3">The sequence shown here is derived from an EMBL/GenBank/DDBJ whole genome shotgun (WGS) entry which is preliminary data.</text>
</comment>
<protein>
    <submittedName>
        <fullName evidence="3">SpoIIE family protein phosphatase</fullName>
    </submittedName>
</protein>
<evidence type="ECO:0000313" key="3">
    <source>
        <dbReference type="EMBL" id="MFD1312273.1"/>
    </source>
</evidence>
<dbReference type="SMART" id="SM00331">
    <property type="entry name" value="PP2C_SIG"/>
    <property type="match status" value="1"/>
</dbReference>
<dbReference type="EMBL" id="JBHTMM010000111">
    <property type="protein sequence ID" value="MFD1312273.1"/>
    <property type="molecule type" value="Genomic_DNA"/>
</dbReference>
<gene>
    <name evidence="3" type="ORF">ACFQ5X_41580</name>
</gene>
<name>A0ABW3XT26_9ACTN</name>
<keyword evidence="4" id="KW-1185">Reference proteome</keyword>
<dbReference type="InterPro" id="IPR001932">
    <property type="entry name" value="PPM-type_phosphatase-like_dom"/>
</dbReference>
<dbReference type="NCBIfam" id="TIGR00229">
    <property type="entry name" value="sensory_box"/>
    <property type="match status" value="1"/>
</dbReference>
<dbReference type="InterPro" id="IPR036457">
    <property type="entry name" value="PPM-type-like_dom_sf"/>
</dbReference>
<evidence type="ECO:0000313" key="4">
    <source>
        <dbReference type="Proteomes" id="UP001597058"/>
    </source>
</evidence>
<feature type="domain" description="PAS" evidence="2">
    <location>
        <begin position="29"/>
        <end position="82"/>
    </location>
</feature>
<dbReference type="Pfam" id="PF01590">
    <property type="entry name" value="GAF"/>
    <property type="match status" value="1"/>
</dbReference>
<sequence length="565" mass="60481">MTTDEGAAAGRPDGLWGGRVETEGMAAAVIDADGCVAGWTLGAQRLLGYAAEEVIGRPFADLLAPTAAAQLRHRRGHRLEGELRISRLAARDGAPRWLAAFDPHPDARRRLASDRLALLSEASTRIGTTLDVMQTGQELADFAVPRLADYVTVDLAESVPLGEEPLARLGRDAGRIPVFRRAGVASIHEGIPEALWDRGEPVFVPPASPFTEVLTTGRSYIEPMLRKSLGTWLRCDPQRSRVIRRTEMHTVMMVPIQARGAALGIAVFVRTDNPAPFEQDDLVLAEELVERAALSLDNAHRYTREHTAALALQRNLLPARLSGGPALEVTSRYLPADLDHGVGGDWYDVIALPRDRVALVVGDVVGHGIRAAAAMGRLRTALRTLADLDLPPVELLTSLDRTVGRLTQEDADSPGATVSGVGATCLYVVYDPAERHVDIAAAGHLPPVVVGPTGVATVTEVPPGVPIGLGLGHFESVRIEIPDGSLIALYTDGLVEFPTEDIELGIRRLAAALAHPRLPLEELCDRAFAARRTPSLSDDTTLLLARTGPAGAHRHPDDRAAPDDA</sequence>
<dbReference type="SUPFAM" id="SSF55785">
    <property type="entry name" value="PYP-like sensor domain (PAS domain)"/>
    <property type="match status" value="1"/>
</dbReference>
<accession>A0ABW3XT26</accession>
<dbReference type="InterPro" id="IPR013767">
    <property type="entry name" value="PAS_fold"/>
</dbReference>